<accession>A0A401GRT9</accession>
<dbReference type="EMBL" id="BFAD01000007">
    <property type="protein sequence ID" value="GBE84961.1"/>
    <property type="molecule type" value="Genomic_DNA"/>
</dbReference>
<sequence length="103" mass="11414">MHRLKSLRQATIREGDLPDRNLLAGWNARAPPRFLDHHQCISNVPSVEGEGDVPLLRVKLSCVVQLLFFLRSKGGNRSIFPNATGADRDDMLGHWGSASTPAR</sequence>
<gene>
    <name evidence="2" type="ORF">SCP_0701430</name>
</gene>
<name>A0A401GRT9_9APHY</name>
<evidence type="ECO:0000313" key="2">
    <source>
        <dbReference type="EMBL" id="GBE84961.1"/>
    </source>
</evidence>
<dbReference type="InParanoid" id="A0A401GRT9"/>
<evidence type="ECO:0000313" key="3">
    <source>
        <dbReference type="Proteomes" id="UP000287166"/>
    </source>
</evidence>
<dbReference type="Proteomes" id="UP000287166">
    <property type="component" value="Unassembled WGS sequence"/>
</dbReference>
<dbReference type="RefSeq" id="XP_027615874.1">
    <property type="nucleotide sequence ID" value="XM_027760073.1"/>
</dbReference>
<dbReference type="AlphaFoldDB" id="A0A401GRT9"/>
<feature type="region of interest" description="Disordered" evidence="1">
    <location>
        <begin position="75"/>
        <end position="103"/>
    </location>
</feature>
<organism evidence="2 3">
    <name type="scientific">Sparassis crispa</name>
    <dbReference type="NCBI Taxonomy" id="139825"/>
    <lineage>
        <taxon>Eukaryota</taxon>
        <taxon>Fungi</taxon>
        <taxon>Dikarya</taxon>
        <taxon>Basidiomycota</taxon>
        <taxon>Agaricomycotina</taxon>
        <taxon>Agaricomycetes</taxon>
        <taxon>Polyporales</taxon>
        <taxon>Sparassidaceae</taxon>
        <taxon>Sparassis</taxon>
    </lineage>
</organism>
<dbReference type="GeneID" id="38781878"/>
<proteinExistence type="predicted"/>
<comment type="caution">
    <text evidence="2">The sequence shown here is derived from an EMBL/GenBank/DDBJ whole genome shotgun (WGS) entry which is preliminary data.</text>
</comment>
<evidence type="ECO:0000256" key="1">
    <source>
        <dbReference type="SAM" id="MobiDB-lite"/>
    </source>
</evidence>
<protein>
    <submittedName>
        <fullName evidence="2">Uncharacterized protein</fullName>
    </submittedName>
</protein>
<reference evidence="2 3" key="1">
    <citation type="journal article" date="2018" name="Sci. Rep.">
        <title>Genome sequence of the cauliflower mushroom Sparassis crispa (Hanabiratake) and its association with beneficial usage.</title>
        <authorList>
            <person name="Kiyama R."/>
            <person name="Furutani Y."/>
            <person name="Kawaguchi K."/>
            <person name="Nakanishi T."/>
        </authorList>
    </citation>
    <scope>NUCLEOTIDE SEQUENCE [LARGE SCALE GENOMIC DNA]</scope>
</reference>
<keyword evidence="3" id="KW-1185">Reference proteome</keyword>